<dbReference type="PROSITE" id="PS01131">
    <property type="entry name" value="RRNA_A_DIMETH"/>
    <property type="match status" value="1"/>
</dbReference>
<accession>A0A5N6QKA4</accession>
<dbReference type="GO" id="GO:0000179">
    <property type="term" value="F:rRNA (adenine-N6,N6-)-dimethyltransferase activity"/>
    <property type="evidence" value="ECO:0007669"/>
    <property type="project" value="UniProtKB-UniRule"/>
</dbReference>
<feature type="binding site" evidence="6">
    <location>
        <position position="81"/>
    </location>
    <ligand>
        <name>S-adenosyl-L-methionine</name>
        <dbReference type="ChEBI" id="CHEBI:59789"/>
    </ligand>
</feature>
<dbReference type="GO" id="GO:0003723">
    <property type="term" value="F:RNA binding"/>
    <property type="evidence" value="ECO:0007669"/>
    <property type="project" value="UniProtKB-UniRule"/>
</dbReference>
<dbReference type="PROSITE" id="PS51689">
    <property type="entry name" value="SAM_RNA_A_N6_MT"/>
    <property type="match status" value="1"/>
</dbReference>
<feature type="binding site" evidence="6">
    <location>
        <position position="108"/>
    </location>
    <ligand>
        <name>S-adenosyl-L-methionine</name>
        <dbReference type="ChEBI" id="CHEBI:59789"/>
    </ligand>
</feature>
<evidence type="ECO:0000256" key="4">
    <source>
        <dbReference type="ARBA" id="ARBA00022691"/>
    </source>
</evidence>
<dbReference type="InterPro" id="IPR001737">
    <property type="entry name" value="KsgA/Erm"/>
</dbReference>
<dbReference type="InterPro" id="IPR023165">
    <property type="entry name" value="rRNA_Ade_diMease-like_C"/>
</dbReference>
<dbReference type="Gene3D" id="3.40.50.150">
    <property type="entry name" value="Vaccinia Virus protein VP39"/>
    <property type="match status" value="1"/>
</dbReference>
<dbReference type="PANTHER" id="PTHR11727:SF27">
    <property type="entry name" value="RIBOSOMAL RNA SMALL SUBUNIT METHYLTRANSFERASE, CHLOROPLASTIC"/>
    <property type="match status" value="1"/>
</dbReference>
<evidence type="ECO:0000256" key="5">
    <source>
        <dbReference type="ARBA" id="ARBA00022884"/>
    </source>
</evidence>
<evidence type="ECO:0000313" key="10">
    <source>
        <dbReference type="EMBL" id="KAE7999782.1"/>
    </source>
</evidence>
<evidence type="ECO:0000256" key="1">
    <source>
        <dbReference type="ARBA" id="ARBA00022552"/>
    </source>
</evidence>
<dbReference type="PANTHER" id="PTHR11727">
    <property type="entry name" value="DIMETHYLADENOSINE TRANSFERASE"/>
    <property type="match status" value="1"/>
</dbReference>
<dbReference type="InterPro" id="IPR020596">
    <property type="entry name" value="rRNA_Ade_Mease_Trfase_CS"/>
</dbReference>
<comment type="similarity">
    <text evidence="6 7">Belongs to the class I-like SAM-binding methyltransferase superfamily. rRNA adenine N(6)-methyltransferase family.</text>
</comment>
<evidence type="ECO:0000256" key="2">
    <source>
        <dbReference type="ARBA" id="ARBA00022603"/>
    </source>
</evidence>
<dbReference type="SUPFAM" id="SSF53335">
    <property type="entry name" value="S-adenosyl-L-methionine-dependent methyltransferases"/>
    <property type="match status" value="1"/>
</dbReference>
<keyword evidence="1 7" id="KW-0698">rRNA processing</keyword>
<feature type="domain" description="Ribosomal RNA adenine methylase transferase N-terminal" evidence="9">
    <location>
        <begin position="88"/>
        <end position="273"/>
    </location>
</feature>
<feature type="binding site" evidence="6">
    <location>
        <position position="187"/>
    </location>
    <ligand>
        <name>S-adenosyl-L-methionine</name>
        <dbReference type="ChEBI" id="CHEBI:59789"/>
    </ligand>
</feature>
<evidence type="ECO:0000259" key="9">
    <source>
        <dbReference type="SMART" id="SM00650"/>
    </source>
</evidence>
<dbReference type="EMBL" id="CM017321">
    <property type="protein sequence ID" value="KAE7999782.1"/>
    <property type="molecule type" value="Genomic_DNA"/>
</dbReference>
<sequence length="392" mass="43515">MTTGSLPLQSLPPIPPRRTLKAPLPVHNSSAGSRRRISPIPLYIACANRSPSPSPSPDGYHATLRALNSKGRTPRKSLGQHYMLNNEINEQLASVASVEEGDVVLEIGPGTGSLTNVLINAGAIVLAIEKDPHMATLVSERFAGTDRFKVLEEDFVKCHIRSHMLSLLGSIKSLDQSKSRHAKVVSNIPFNISTEVVKLLLPMGDIFSEVSLLLQEETAVRMVESSLRTSEYRPINVLVNFYSDPEYKFKVPRTNFFPQPNVDAAVVTFKLKQPVEYPQVSSTKSFFSMVNSAFNGKRKMLRRSLQHICTSLEIEKALGSVGLPITYSAYTFHEWEPKGKHPPGAHAKILIYHIIGIAPDMIQIVNNDKSKTSTTSMSEGEHPWLKVNQRWK</sequence>
<feature type="region of interest" description="Disordered" evidence="8">
    <location>
        <begin position="371"/>
        <end position="392"/>
    </location>
</feature>
<feature type="binding site" evidence="6">
    <location>
        <position position="154"/>
    </location>
    <ligand>
        <name>S-adenosyl-L-methionine</name>
        <dbReference type="ChEBI" id="CHEBI:59789"/>
    </ligand>
</feature>
<evidence type="ECO:0000313" key="11">
    <source>
        <dbReference type="Proteomes" id="UP000327013"/>
    </source>
</evidence>
<evidence type="ECO:0000256" key="3">
    <source>
        <dbReference type="ARBA" id="ARBA00022679"/>
    </source>
</evidence>
<dbReference type="Gene3D" id="1.10.8.100">
    <property type="entry name" value="Ribosomal RNA adenine dimethylase-like, domain 2"/>
    <property type="match status" value="1"/>
</dbReference>
<keyword evidence="5 6" id="KW-0694">RNA-binding</keyword>
<evidence type="ECO:0000256" key="6">
    <source>
        <dbReference type="PROSITE-ProRule" id="PRU01026"/>
    </source>
</evidence>
<dbReference type="CDD" id="cd02440">
    <property type="entry name" value="AdoMet_MTases"/>
    <property type="match status" value="1"/>
</dbReference>
<keyword evidence="11" id="KW-1185">Reference proteome</keyword>
<dbReference type="InterPro" id="IPR029063">
    <property type="entry name" value="SAM-dependent_MTases_sf"/>
</dbReference>
<dbReference type="SMART" id="SM00650">
    <property type="entry name" value="rADc"/>
    <property type="match status" value="1"/>
</dbReference>
<organism evidence="10 11">
    <name type="scientific">Carpinus fangiana</name>
    <dbReference type="NCBI Taxonomy" id="176857"/>
    <lineage>
        <taxon>Eukaryota</taxon>
        <taxon>Viridiplantae</taxon>
        <taxon>Streptophyta</taxon>
        <taxon>Embryophyta</taxon>
        <taxon>Tracheophyta</taxon>
        <taxon>Spermatophyta</taxon>
        <taxon>Magnoliopsida</taxon>
        <taxon>eudicotyledons</taxon>
        <taxon>Gunneridae</taxon>
        <taxon>Pentapetalae</taxon>
        <taxon>rosids</taxon>
        <taxon>fabids</taxon>
        <taxon>Fagales</taxon>
        <taxon>Betulaceae</taxon>
        <taxon>Carpinus</taxon>
    </lineage>
</organism>
<feature type="binding site" evidence="6">
    <location>
        <position position="129"/>
    </location>
    <ligand>
        <name>S-adenosyl-L-methionine</name>
        <dbReference type="ChEBI" id="CHEBI:59789"/>
    </ligand>
</feature>
<keyword evidence="2 6" id="KW-0489">Methyltransferase</keyword>
<dbReference type="EC" id="2.1.1.-" evidence="7"/>
<evidence type="ECO:0000256" key="7">
    <source>
        <dbReference type="RuleBase" id="RU362106"/>
    </source>
</evidence>
<gene>
    <name evidence="10" type="ORF">FH972_004180</name>
</gene>
<dbReference type="InterPro" id="IPR011530">
    <property type="entry name" value="rRNA_adenine_dimethylase"/>
</dbReference>
<dbReference type="Pfam" id="PF00398">
    <property type="entry name" value="RrnaAD"/>
    <property type="match status" value="1"/>
</dbReference>
<protein>
    <recommendedName>
        <fullName evidence="7">rRNA adenine N(6)-methyltransferase</fullName>
        <ecNumber evidence="7">2.1.1.-</ecNumber>
    </recommendedName>
</protein>
<dbReference type="FunFam" id="3.40.50.150:FF:000265">
    <property type="entry name" value="rRNA adenine N(6)-methyltransferase"/>
    <property type="match status" value="1"/>
</dbReference>
<dbReference type="NCBIfam" id="TIGR00755">
    <property type="entry name" value="ksgA"/>
    <property type="match status" value="1"/>
</dbReference>
<feature type="region of interest" description="Disordered" evidence="8">
    <location>
        <begin position="1"/>
        <end position="33"/>
    </location>
</feature>
<reference evidence="10 11" key="1">
    <citation type="submission" date="2019-06" db="EMBL/GenBank/DDBJ databases">
        <title>A chromosomal-level reference genome of Carpinus fangiana (Coryloideae, Betulaceae).</title>
        <authorList>
            <person name="Yang X."/>
            <person name="Wang Z."/>
            <person name="Zhang L."/>
            <person name="Hao G."/>
            <person name="Liu J."/>
            <person name="Yang Y."/>
        </authorList>
    </citation>
    <scope>NUCLEOTIDE SEQUENCE [LARGE SCALE GENOMIC DNA]</scope>
    <source>
        <strain evidence="10">Cfa_2016G</strain>
        <tissue evidence="10">Leaf</tissue>
    </source>
</reference>
<feature type="binding site" evidence="6">
    <location>
        <position position="83"/>
    </location>
    <ligand>
        <name>S-adenosyl-L-methionine</name>
        <dbReference type="ChEBI" id="CHEBI:59789"/>
    </ligand>
</feature>
<name>A0A5N6QKA4_9ROSI</name>
<dbReference type="InterPro" id="IPR020598">
    <property type="entry name" value="rRNA_Ade_methylase_Trfase_N"/>
</dbReference>
<keyword evidence="3 6" id="KW-0808">Transferase</keyword>
<evidence type="ECO:0000256" key="8">
    <source>
        <dbReference type="SAM" id="MobiDB-lite"/>
    </source>
</evidence>
<dbReference type="AlphaFoldDB" id="A0A5N6QKA4"/>
<proteinExistence type="inferred from homology"/>
<keyword evidence="4 6" id="KW-0949">S-adenosyl-L-methionine</keyword>
<dbReference type="Proteomes" id="UP000327013">
    <property type="component" value="Chromosome 1"/>
</dbReference>
<dbReference type="OrthoDB" id="74991at2759"/>